<feature type="compositionally biased region" description="Low complexity" evidence="1">
    <location>
        <begin position="28"/>
        <end position="57"/>
    </location>
</feature>
<keyword evidence="3" id="KW-1185">Reference proteome</keyword>
<proteinExistence type="predicted"/>
<dbReference type="STRING" id="151549.A0A4C1SLF4"/>
<evidence type="ECO:0000313" key="3">
    <source>
        <dbReference type="Proteomes" id="UP000299102"/>
    </source>
</evidence>
<protein>
    <submittedName>
        <fullName evidence="2">Supporter of activation of yellow protein</fullName>
    </submittedName>
</protein>
<comment type="caution">
    <text evidence="2">The sequence shown here is derived from an EMBL/GenBank/DDBJ whole genome shotgun (WGS) entry which is preliminary data.</text>
</comment>
<dbReference type="OrthoDB" id="1903104at2759"/>
<reference evidence="2 3" key="1">
    <citation type="journal article" date="2019" name="Commun. Biol.">
        <title>The bagworm genome reveals a unique fibroin gene that provides high tensile strength.</title>
        <authorList>
            <person name="Kono N."/>
            <person name="Nakamura H."/>
            <person name="Ohtoshi R."/>
            <person name="Tomita M."/>
            <person name="Numata K."/>
            <person name="Arakawa K."/>
        </authorList>
    </citation>
    <scope>NUCLEOTIDE SEQUENCE [LARGE SCALE GENOMIC DNA]</scope>
</reference>
<dbReference type="Proteomes" id="UP000299102">
    <property type="component" value="Unassembled WGS sequence"/>
</dbReference>
<feature type="region of interest" description="Disordered" evidence="1">
    <location>
        <begin position="25"/>
        <end position="62"/>
    </location>
</feature>
<gene>
    <name evidence="2" type="primary">e(y)3</name>
    <name evidence="2" type="ORF">EVAR_69447_1</name>
</gene>
<organism evidence="2 3">
    <name type="scientific">Eumeta variegata</name>
    <name type="common">Bagworm moth</name>
    <name type="synonym">Eumeta japonica</name>
    <dbReference type="NCBI Taxonomy" id="151549"/>
    <lineage>
        <taxon>Eukaryota</taxon>
        <taxon>Metazoa</taxon>
        <taxon>Ecdysozoa</taxon>
        <taxon>Arthropoda</taxon>
        <taxon>Hexapoda</taxon>
        <taxon>Insecta</taxon>
        <taxon>Pterygota</taxon>
        <taxon>Neoptera</taxon>
        <taxon>Endopterygota</taxon>
        <taxon>Lepidoptera</taxon>
        <taxon>Glossata</taxon>
        <taxon>Ditrysia</taxon>
        <taxon>Tineoidea</taxon>
        <taxon>Psychidae</taxon>
        <taxon>Oiketicinae</taxon>
        <taxon>Eumeta</taxon>
    </lineage>
</organism>
<dbReference type="EMBL" id="BGZK01003576">
    <property type="protein sequence ID" value="GBP02716.1"/>
    <property type="molecule type" value="Genomic_DNA"/>
</dbReference>
<accession>A0A4C1SLF4</accession>
<name>A0A4C1SLF4_EUMVA</name>
<dbReference type="AlphaFoldDB" id="A0A4C1SLF4"/>
<sequence length="354" mass="37994">MHVTATSSNATNVIPKLTIKPLQKLHDTTTSSSTSSSSAAAAAASTTADAPEEATTSKIPKLTIKTGQEHAVIITQHNDNAHVMGGGIPKLTIKTKSLDTQDDSSNANPTNAEISPNEKIPKITIKTNNLDSPNIKLHEPQQQSKINAVPISTVAVVSSGGQTPTVQGNVQSSFPTDTDEFADLINVDNGTGESSNSQEFCGFNDNTADSSARVVVIAVSDLTNIHDDTELHNIVELHNGKLLHPKVAQIIDTVDLTSSPSRSCSPAQFDYNEDSNSMTENANNNLASNLTIPSTNILLERLQREATVIHNTQQLKQQQSEQQEPQQHLANAMVPIPPPCRQNQMPHNKPHQPL</sequence>
<evidence type="ECO:0000313" key="2">
    <source>
        <dbReference type="EMBL" id="GBP02716.1"/>
    </source>
</evidence>
<feature type="region of interest" description="Disordered" evidence="1">
    <location>
        <begin position="332"/>
        <end position="354"/>
    </location>
</feature>
<evidence type="ECO:0000256" key="1">
    <source>
        <dbReference type="SAM" id="MobiDB-lite"/>
    </source>
</evidence>